<dbReference type="Gene3D" id="1.10.8.60">
    <property type="match status" value="1"/>
</dbReference>
<dbReference type="Pfam" id="PF00989">
    <property type="entry name" value="PAS"/>
    <property type="match status" value="1"/>
</dbReference>
<dbReference type="PRINTS" id="PR01590">
    <property type="entry name" value="HTHFIS"/>
</dbReference>
<keyword evidence="5" id="KW-0804">Transcription</keyword>
<feature type="domain" description="Sigma-54 factor interaction" evidence="6">
    <location>
        <begin position="151"/>
        <end position="380"/>
    </location>
</feature>
<feature type="domain" description="PAS" evidence="7">
    <location>
        <begin position="17"/>
        <end position="62"/>
    </location>
</feature>
<dbReference type="CDD" id="cd00009">
    <property type="entry name" value="AAA"/>
    <property type="match status" value="1"/>
</dbReference>
<gene>
    <name evidence="8" type="ORF">AMOR_12500</name>
</gene>
<dbReference type="EMBL" id="AP025591">
    <property type="protein sequence ID" value="BDG02254.1"/>
    <property type="molecule type" value="Genomic_DNA"/>
</dbReference>
<dbReference type="PROSITE" id="PS50112">
    <property type="entry name" value="PAS"/>
    <property type="match status" value="1"/>
</dbReference>
<dbReference type="InterPro" id="IPR009057">
    <property type="entry name" value="Homeodomain-like_sf"/>
</dbReference>
<sequence length="456" mass="48435">MSSEPPAAPLPFLGLGNEDALHALADALPDGLFTTDVAGRITFWNRAAERITGWSLHEALGRDCSLLAGDAVNGCSCGAGPIRCGMVERERTSKTCTVRAKDGRLLTIVKNAVPLFAPDGRAVGALESFTDAGIADARPRPSPAEGAGQGLLGDHPAMGELRRTIALVARSSATVMIQGESGSGKERVAEAIHGSSPRAAGPFVRVNCSALNESLLESELFGHVKGAFTGAMRDRRGRFQEADGGTLLLDEIGDVSPVVQVKLLRVIEQREIERVGDSSPVPVDVRLVCATHRDLKALVEAGRFRADLYFRLAVFPLRVPPLREHLEDLPVIADAFLARRAPRADGSPRRLLPAAVAALSACTWPGNVRELQNVLEFAALQAGDGDVDVAHLPPELRAVAAPPAARRPGVPSPDELRAALEGTGWNRAAAARRLGISRVTLWKHLKRLGLDGPPRA</sequence>
<keyword evidence="4" id="KW-0238">DNA-binding</keyword>
<dbReference type="InterPro" id="IPR000014">
    <property type="entry name" value="PAS"/>
</dbReference>
<dbReference type="Gene3D" id="1.10.10.60">
    <property type="entry name" value="Homeodomain-like"/>
    <property type="match status" value="1"/>
</dbReference>
<evidence type="ECO:0000259" key="6">
    <source>
        <dbReference type="PROSITE" id="PS50045"/>
    </source>
</evidence>
<evidence type="ECO:0000256" key="2">
    <source>
        <dbReference type="ARBA" id="ARBA00022840"/>
    </source>
</evidence>
<dbReference type="SMART" id="SM00091">
    <property type="entry name" value="PAS"/>
    <property type="match status" value="1"/>
</dbReference>
<dbReference type="InterPro" id="IPR002197">
    <property type="entry name" value="HTH_Fis"/>
</dbReference>
<evidence type="ECO:0000259" key="7">
    <source>
        <dbReference type="PROSITE" id="PS50112"/>
    </source>
</evidence>
<dbReference type="Gene3D" id="3.40.50.300">
    <property type="entry name" value="P-loop containing nucleotide triphosphate hydrolases"/>
    <property type="match status" value="1"/>
</dbReference>
<keyword evidence="9" id="KW-1185">Reference proteome</keyword>
<dbReference type="Gene3D" id="3.30.450.20">
    <property type="entry name" value="PAS domain"/>
    <property type="match status" value="1"/>
</dbReference>
<dbReference type="SUPFAM" id="SSF52540">
    <property type="entry name" value="P-loop containing nucleoside triphosphate hydrolases"/>
    <property type="match status" value="1"/>
</dbReference>
<proteinExistence type="predicted"/>
<dbReference type="Pfam" id="PF00158">
    <property type="entry name" value="Sigma54_activat"/>
    <property type="match status" value="1"/>
</dbReference>
<name>A0ABN6MMI8_9BACT</name>
<evidence type="ECO:0000256" key="3">
    <source>
        <dbReference type="ARBA" id="ARBA00023015"/>
    </source>
</evidence>
<dbReference type="PROSITE" id="PS00688">
    <property type="entry name" value="SIGMA54_INTERACT_3"/>
    <property type="match status" value="1"/>
</dbReference>
<evidence type="ECO:0000256" key="5">
    <source>
        <dbReference type="ARBA" id="ARBA00023163"/>
    </source>
</evidence>
<dbReference type="InterPro" id="IPR002078">
    <property type="entry name" value="Sigma_54_int"/>
</dbReference>
<dbReference type="InterPro" id="IPR027417">
    <property type="entry name" value="P-loop_NTPase"/>
</dbReference>
<dbReference type="InterPro" id="IPR035965">
    <property type="entry name" value="PAS-like_dom_sf"/>
</dbReference>
<evidence type="ECO:0000313" key="8">
    <source>
        <dbReference type="EMBL" id="BDG02254.1"/>
    </source>
</evidence>
<dbReference type="InterPro" id="IPR025662">
    <property type="entry name" value="Sigma_54_int_dom_ATP-bd_1"/>
</dbReference>
<keyword evidence="2" id="KW-0067">ATP-binding</keyword>
<evidence type="ECO:0008006" key="10">
    <source>
        <dbReference type="Google" id="ProtNLM"/>
    </source>
</evidence>
<dbReference type="CDD" id="cd00130">
    <property type="entry name" value="PAS"/>
    <property type="match status" value="1"/>
</dbReference>
<dbReference type="RefSeq" id="WP_248359730.1">
    <property type="nucleotide sequence ID" value="NZ_AP025591.1"/>
</dbReference>
<evidence type="ECO:0000313" key="9">
    <source>
        <dbReference type="Proteomes" id="UP001162891"/>
    </source>
</evidence>
<evidence type="ECO:0000256" key="1">
    <source>
        <dbReference type="ARBA" id="ARBA00022741"/>
    </source>
</evidence>
<dbReference type="InterPro" id="IPR013767">
    <property type="entry name" value="PAS_fold"/>
</dbReference>
<dbReference type="Pfam" id="PF25601">
    <property type="entry name" value="AAA_lid_14"/>
    <property type="match status" value="1"/>
</dbReference>
<organism evidence="8 9">
    <name type="scientific">Anaeromyxobacter oryzae</name>
    <dbReference type="NCBI Taxonomy" id="2918170"/>
    <lineage>
        <taxon>Bacteria</taxon>
        <taxon>Pseudomonadati</taxon>
        <taxon>Myxococcota</taxon>
        <taxon>Myxococcia</taxon>
        <taxon>Myxococcales</taxon>
        <taxon>Cystobacterineae</taxon>
        <taxon>Anaeromyxobacteraceae</taxon>
        <taxon>Anaeromyxobacter</taxon>
    </lineage>
</organism>
<dbReference type="NCBIfam" id="TIGR00229">
    <property type="entry name" value="sensory_box"/>
    <property type="match status" value="1"/>
</dbReference>
<dbReference type="PROSITE" id="PS00676">
    <property type="entry name" value="SIGMA54_INTERACT_2"/>
    <property type="match status" value="1"/>
</dbReference>
<keyword evidence="1" id="KW-0547">Nucleotide-binding</keyword>
<protein>
    <recommendedName>
        <fullName evidence="10">PAS modulated sigma54 specific transcriptional regulator, Fis family</fullName>
    </recommendedName>
</protein>
<dbReference type="SUPFAM" id="SSF46689">
    <property type="entry name" value="Homeodomain-like"/>
    <property type="match status" value="1"/>
</dbReference>
<accession>A0ABN6MMI8</accession>
<keyword evidence="3" id="KW-0805">Transcription regulation</keyword>
<dbReference type="PROSITE" id="PS00675">
    <property type="entry name" value="SIGMA54_INTERACT_1"/>
    <property type="match status" value="1"/>
</dbReference>
<dbReference type="InterPro" id="IPR058031">
    <property type="entry name" value="AAA_lid_NorR"/>
</dbReference>
<dbReference type="SMART" id="SM00382">
    <property type="entry name" value="AAA"/>
    <property type="match status" value="1"/>
</dbReference>
<dbReference type="InterPro" id="IPR025943">
    <property type="entry name" value="Sigma_54_int_dom_ATP-bd_2"/>
</dbReference>
<evidence type="ECO:0000256" key="4">
    <source>
        <dbReference type="ARBA" id="ARBA00023125"/>
    </source>
</evidence>
<dbReference type="SUPFAM" id="SSF55785">
    <property type="entry name" value="PYP-like sensor domain (PAS domain)"/>
    <property type="match status" value="1"/>
</dbReference>
<dbReference type="PANTHER" id="PTHR32071">
    <property type="entry name" value="TRANSCRIPTIONAL REGULATORY PROTEIN"/>
    <property type="match status" value="1"/>
</dbReference>
<dbReference type="InterPro" id="IPR025944">
    <property type="entry name" value="Sigma_54_int_dom_CS"/>
</dbReference>
<reference evidence="9" key="1">
    <citation type="journal article" date="2022" name="Int. J. Syst. Evol. Microbiol.">
        <title>Anaeromyxobacter oryzae sp. nov., Anaeromyxobacter diazotrophicus sp. nov. and Anaeromyxobacter paludicola sp. nov., isolated from paddy soils.</title>
        <authorList>
            <person name="Itoh H."/>
            <person name="Xu Z."/>
            <person name="Mise K."/>
            <person name="Masuda Y."/>
            <person name="Ushijima N."/>
            <person name="Hayakawa C."/>
            <person name="Shiratori Y."/>
            <person name="Senoo K."/>
        </authorList>
    </citation>
    <scope>NUCLEOTIDE SEQUENCE [LARGE SCALE GENOMIC DNA]</scope>
    <source>
        <strain evidence="9">Red232</strain>
    </source>
</reference>
<dbReference type="Proteomes" id="UP001162891">
    <property type="component" value="Chromosome"/>
</dbReference>
<dbReference type="PROSITE" id="PS50045">
    <property type="entry name" value="SIGMA54_INTERACT_4"/>
    <property type="match status" value="1"/>
</dbReference>
<dbReference type="Pfam" id="PF02954">
    <property type="entry name" value="HTH_8"/>
    <property type="match status" value="1"/>
</dbReference>
<dbReference type="InterPro" id="IPR003593">
    <property type="entry name" value="AAA+_ATPase"/>
</dbReference>